<dbReference type="Proteomes" id="UP000033982">
    <property type="component" value="Unassembled WGS sequence"/>
</dbReference>
<dbReference type="Pfam" id="PF12728">
    <property type="entry name" value="HTH_17"/>
    <property type="match status" value="1"/>
</dbReference>
<dbReference type="EMBL" id="LCQN01000013">
    <property type="protein sequence ID" value="KKW16965.1"/>
    <property type="molecule type" value="Genomic_DNA"/>
</dbReference>
<dbReference type="SMART" id="SM00487">
    <property type="entry name" value="DEXDc"/>
    <property type="match status" value="1"/>
</dbReference>
<dbReference type="GO" id="GO:0005829">
    <property type="term" value="C:cytosol"/>
    <property type="evidence" value="ECO:0007669"/>
    <property type="project" value="TreeGrafter"/>
</dbReference>
<dbReference type="Gene3D" id="3.40.50.300">
    <property type="entry name" value="P-loop containing nucleotide triphosphate hydrolases"/>
    <property type="match status" value="2"/>
</dbReference>
<feature type="domain" description="Helicase ATP-binding" evidence="1">
    <location>
        <begin position="190"/>
        <end position="380"/>
    </location>
</feature>
<evidence type="ECO:0000259" key="2">
    <source>
        <dbReference type="PROSITE" id="PS51194"/>
    </source>
</evidence>
<proteinExistence type="predicted"/>
<dbReference type="AlphaFoldDB" id="A0A0G1WE98"/>
<dbReference type="InterPro" id="IPR050742">
    <property type="entry name" value="Helicase_Restrict-Modif_Enz"/>
</dbReference>
<dbReference type="PROSITE" id="PS51194">
    <property type="entry name" value="HELICASE_CTER"/>
    <property type="match status" value="1"/>
</dbReference>
<gene>
    <name evidence="3" type="ORF">UY58_C0013G0003</name>
</gene>
<dbReference type="CDD" id="cd18785">
    <property type="entry name" value="SF2_C"/>
    <property type="match status" value="1"/>
</dbReference>
<dbReference type="PROSITE" id="PS51192">
    <property type="entry name" value="HELICASE_ATP_BIND_1"/>
    <property type="match status" value="1"/>
</dbReference>
<dbReference type="InterPro" id="IPR041657">
    <property type="entry name" value="HTH_17"/>
</dbReference>
<sequence>MQKVSLLNLAEGVSSWAELEAQIANITSEVERGEAFEQFCKAFLLLDPVYRFAKVYRQREIPPSMRQKLGYPGIQDIGIDGLAVTIERKLVAYQAKFRSDRGNIPTLRELSTFFTVSDRADWRITITNAKGLPPAINDRTNSWRVLADRLDQLDPDFFERLRRYLKEQIIPRPSIKTPHKTQQEAIDHAFSHFEQHNRGQVILPCGTGKTLASMWIAERLGGRRILVMVPSLALMSQTLREWAANTSLQPFRYLCLCSDTTVDLGNDSPIEHIYEMDVPVTTDVNEVSDFLSNELSTTSVLFSTYQSSKVLSEAALKTEMVFDVGIFDEAHRTTGAKVGVWSLGLNDKNVPIRKRIFMTATPKIYAPHVIEKAKDEDIFICSMDDSNVYGNPFYEMIFGEAIEREHITDYKIIIICVTDTEVKEVIQRGGRVITGDMHEWDAKAFAKRVALAKGIKAYGLKKVFTFHGRVKGAKAFTDTSTPYGINNVFNMLATADNLPSAHVNFFHVNGTMPSGLRNSVMKEFKGSEIGIMSNARCLTEGVDVPAVDTVAFIDPKKSLIDIVQATGRAMRKAEWKEKGYIFIPVVVAEDSDPEAIIGSSDFDTVWQVLQAMVDQDHRLESVVSNLRIMQGKGDENTHAWRRAMAEYTEKVEFYNLPKRIDQTRFISTLYAKSLEVIGRSWDFWYGLLVRFREQFPQRWPVFGDIYDGYKIGIWCGNQRHRKETLTQDQINLLNSINFPWEPFQPDLWSSSELAQRLRVSHRSVIKWAEKGEIEPVKTYKSGKMNYYFFEPGYDERVKKHFKITLDSTEGLLTINDLAKTLEFHPNTIYRLIKEQKIKPLGRAFAAGGKGTAVFFSPDTIEGIKNELGITITDKAGLLTPAELARNLNVDPGTVYKWVNRGIIVPYGTGYQSSGKGVGHFFHPSQLLEFKRKLGITLENIKGLLSVGPLAKEIGLKSPEAIGRWIRDGKVIPLGYAYGKSGLQAYFHQKQIEEIMKLFGVTLRNTKGLLTSAELAKELGLGSDRSRLTINKWVRERKIKPYGYAFGYAGVIACFHPRQVKETRENFEVNLKGTKGLLSLQELARASGAHPSTISKWTERKEIAPAGKYWTRQGKGVGYFFTRDSIKEINSKLRHKRSNTG</sequence>
<reference evidence="3 4" key="1">
    <citation type="journal article" date="2015" name="Nature">
        <title>rRNA introns, odd ribosomes, and small enigmatic genomes across a large radiation of phyla.</title>
        <authorList>
            <person name="Brown C.T."/>
            <person name="Hug L.A."/>
            <person name="Thomas B.C."/>
            <person name="Sharon I."/>
            <person name="Castelle C.J."/>
            <person name="Singh A."/>
            <person name="Wilkins M.J."/>
            <person name="Williams K.H."/>
            <person name="Banfield J.F."/>
        </authorList>
    </citation>
    <scope>NUCLEOTIDE SEQUENCE [LARGE SCALE GENOMIC DNA]</scope>
</reference>
<evidence type="ECO:0000313" key="3">
    <source>
        <dbReference type="EMBL" id="KKW16965.1"/>
    </source>
</evidence>
<dbReference type="InterPro" id="IPR014001">
    <property type="entry name" value="Helicase_ATP-bd"/>
</dbReference>
<dbReference type="InterPro" id="IPR001650">
    <property type="entry name" value="Helicase_C-like"/>
</dbReference>
<dbReference type="GO" id="GO:0005524">
    <property type="term" value="F:ATP binding"/>
    <property type="evidence" value="ECO:0007669"/>
    <property type="project" value="InterPro"/>
</dbReference>
<dbReference type="Pfam" id="PF04851">
    <property type="entry name" value="ResIII"/>
    <property type="match status" value="1"/>
</dbReference>
<dbReference type="SUPFAM" id="SSF52540">
    <property type="entry name" value="P-loop containing nucleoside triphosphate hydrolases"/>
    <property type="match status" value="1"/>
</dbReference>
<organism evidence="3 4">
    <name type="scientific">Candidatus Magasanikbacteria bacterium GW2011_GWA2_50_22</name>
    <dbReference type="NCBI Taxonomy" id="1619043"/>
    <lineage>
        <taxon>Bacteria</taxon>
        <taxon>Candidatus Magasanikiibacteriota</taxon>
    </lineage>
</organism>
<dbReference type="GO" id="GO:0003677">
    <property type="term" value="F:DNA binding"/>
    <property type="evidence" value="ECO:0007669"/>
    <property type="project" value="InterPro"/>
</dbReference>
<dbReference type="Gene3D" id="6.10.140.530">
    <property type="match status" value="1"/>
</dbReference>
<name>A0A0G1WE98_9BACT</name>
<evidence type="ECO:0000259" key="1">
    <source>
        <dbReference type="PROSITE" id="PS51192"/>
    </source>
</evidence>
<dbReference type="SMART" id="SM00490">
    <property type="entry name" value="HELICc"/>
    <property type="match status" value="1"/>
</dbReference>
<dbReference type="InterPro" id="IPR027417">
    <property type="entry name" value="P-loop_NTPase"/>
</dbReference>
<dbReference type="Pfam" id="PF00271">
    <property type="entry name" value="Helicase_C"/>
    <property type="match status" value="1"/>
</dbReference>
<feature type="domain" description="Helicase C-terminal" evidence="2">
    <location>
        <begin position="459"/>
        <end position="620"/>
    </location>
</feature>
<dbReference type="PANTHER" id="PTHR47396:SF1">
    <property type="entry name" value="ATP-DEPENDENT HELICASE IRC3-RELATED"/>
    <property type="match status" value="1"/>
</dbReference>
<accession>A0A0G1WE98</accession>
<dbReference type="PANTHER" id="PTHR47396">
    <property type="entry name" value="TYPE I RESTRICTION ENZYME ECOKI R PROTEIN"/>
    <property type="match status" value="1"/>
</dbReference>
<protein>
    <submittedName>
        <fullName evidence="3">Type III restriction protein res subunit</fullName>
    </submittedName>
</protein>
<dbReference type="GO" id="GO:0016787">
    <property type="term" value="F:hydrolase activity"/>
    <property type="evidence" value="ECO:0007669"/>
    <property type="project" value="InterPro"/>
</dbReference>
<evidence type="ECO:0000313" key="4">
    <source>
        <dbReference type="Proteomes" id="UP000033982"/>
    </source>
</evidence>
<comment type="caution">
    <text evidence="3">The sequence shown here is derived from an EMBL/GenBank/DDBJ whole genome shotgun (WGS) entry which is preliminary data.</text>
</comment>
<dbReference type="InterPro" id="IPR006935">
    <property type="entry name" value="Helicase/UvrB_N"/>
</dbReference>